<dbReference type="EMBL" id="CP000627">
    <property type="protein sequence ID" value="ABQ19683.1"/>
    <property type="molecule type" value="Genomic_DNA"/>
</dbReference>
<proteinExistence type="predicted"/>
<dbReference type="Gene3D" id="3.40.50.2000">
    <property type="entry name" value="Glycogen Phosphorylase B"/>
    <property type="match status" value="2"/>
</dbReference>
<feature type="domain" description="Glycosyl transferase family 1" evidence="2">
    <location>
        <begin position="281"/>
        <end position="434"/>
    </location>
</feature>
<dbReference type="AlphaFoldDB" id="A0A0H3AH12"/>
<evidence type="ECO:0000256" key="1">
    <source>
        <dbReference type="ARBA" id="ARBA00022679"/>
    </source>
</evidence>
<dbReference type="InterPro" id="IPR001296">
    <property type="entry name" value="Glyco_trans_1"/>
</dbReference>
<keyword evidence="1" id="KW-0808">Transferase</keyword>
<dbReference type="KEGG" id="vcr:VC395_0277"/>
<protein>
    <submittedName>
        <fullName evidence="3">RfbG protein</fullName>
    </submittedName>
</protein>
<dbReference type="FunFam" id="3.40.50.2000:FF:000371">
    <property type="entry name" value="RfbG protein"/>
    <property type="match status" value="1"/>
</dbReference>
<evidence type="ECO:0000313" key="4">
    <source>
        <dbReference type="Proteomes" id="UP000000249"/>
    </source>
</evidence>
<dbReference type="Proteomes" id="UP000000249">
    <property type="component" value="Chromosome 1"/>
</dbReference>
<dbReference type="PANTHER" id="PTHR46401:SF2">
    <property type="entry name" value="GLYCOSYLTRANSFERASE WBBK-RELATED"/>
    <property type="match status" value="1"/>
</dbReference>
<name>A0A0H3AH12_VIBC3</name>
<evidence type="ECO:0000259" key="2">
    <source>
        <dbReference type="Pfam" id="PF00534"/>
    </source>
</evidence>
<organism evidence="3 4">
    <name type="scientific">Vibrio cholerae serotype O1 (strain ATCC 39541 / Classical Ogawa 395 / O395)</name>
    <dbReference type="NCBI Taxonomy" id="345073"/>
    <lineage>
        <taxon>Bacteria</taxon>
        <taxon>Pseudomonadati</taxon>
        <taxon>Pseudomonadota</taxon>
        <taxon>Gammaproteobacteria</taxon>
        <taxon>Vibrionales</taxon>
        <taxon>Vibrionaceae</taxon>
        <taxon>Vibrio</taxon>
    </lineage>
</organism>
<sequence>MNIMTEKKKLVVWVPLPPNSSWRGEGIAQTIENIVRNISPERKIEIVVSSKHAEMLVGLEKSNPNISVLTLGFRGKSTKKTIGYVSLNEVEKDSLWDLVIAKLPIIPAIFRKVGMYVSQLEYLLSLYIYSHLQRRGRFSSNNCRVWLPTPIIPYTHLLGGEKFVSFWDPFVFEYNKEFPLTAEYFVKKLSKHFSNASAIITQSRANKDYLETVMGIESSKINVIYNGSPDYSEFKKQQSNLSFSEVWSKSEFSGASKKAAFEALVNHQLNFSVLWRLLTKNKVSNRKIVLISTQNRPYKGFDQLFVLINELCLRRDNYDFIFTCNVPTKLKERYPSLYERIHEVTRVDNYLHASLYLMSDIVLHPSNVEGGLGAYPQYEASSVGKPSLINTGRHVNEMAEEGFDVDLLSSNFVNTKETVDKIEKLINSEEYMRQNIDAINRLKISWKESASNYENVFFGNENA</sequence>
<gene>
    <name evidence="3" type="primary">rfbG</name>
    <name evidence="3" type="ordered locus">VC0395_A2625</name>
</gene>
<dbReference type="SUPFAM" id="SSF53756">
    <property type="entry name" value="UDP-Glycosyltransferase/glycogen phosphorylase"/>
    <property type="match status" value="1"/>
</dbReference>
<dbReference type="eggNOG" id="COG0438">
    <property type="taxonomic scope" value="Bacteria"/>
</dbReference>
<dbReference type="OrthoDB" id="9771783at2"/>
<dbReference type="PATRIC" id="fig|345073.21.peg.265"/>
<dbReference type="Pfam" id="PF00534">
    <property type="entry name" value="Glycos_transf_1"/>
    <property type="match status" value="1"/>
</dbReference>
<dbReference type="KEGG" id="vco:VC0395_A2625"/>
<dbReference type="PANTHER" id="PTHR46401">
    <property type="entry name" value="GLYCOSYLTRANSFERASE WBBK-RELATED"/>
    <property type="match status" value="1"/>
</dbReference>
<dbReference type="GO" id="GO:0009103">
    <property type="term" value="P:lipopolysaccharide biosynthetic process"/>
    <property type="evidence" value="ECO:0007669"/>
    <property type="project" value="TreeGrafter"/>
</dbReference>
<evidence type="ECO:0000313" key="3">
    <source>
        <dbReference type="EMBL" id="ABQ19683.1"/>
    </source>
</evidence>
<accession>A0A0H3AH12</accession>
<reference evidence="3 4" key="1">
    <citation type="submission" date="2007-03" db="EMBL/GenBank/DDBJ databases">
        <authorList>
            <person name="Heidelberg J."/>
        </authorList>
    </citation>
    <scope>NUCLEOTIDE SEQUENCE [LARGE SCALE GENOMIC DNA]</scope>
    <source>
        <strain evidence="4">ATCC 39541 / Classical Ogawa 395 / O395</strain>
    </source>
</reference>
<dbReference type="GO" id="GO:0016757">
    <property type="term" value="F:glycosyltransferase activity"/>
    <property type="evidence" value="ECO:0007669"/>
    <property type="project" value="InterPro"/>
</dbReference>